<accession>A0ABW3ZX25</accession>
<dbReference type="Proteomes" id="UP001597178">
    <property type="component" value="Unassembled WGS sequence"/>
</dbReference>
<dbReference type="InterPro" id="IPR011010">
    <property type="entry name" value="DNA_brk_join_enz"/>
</dbReference>
<comment type="caution">
    <text evidence="7">The sequence shown here is derived from an EMBL/GenBank/DDBJ whole genome shotgun (WGS) entry which is preliminary data.</text>
</comment>
<evidence type="ECO:0000313" key="8">
    <source>
        <dbReference type="Proteomes" id="UP001597178"/>
    </source>
</evidence>
<keyword evidence="8" id="KW-1185">Reference proteome</keyword>
<dbReference type="PANTHER" id="PTHR30349">
    <property type="entry name" value="PHAGE INTEGRASE-RELATED"/>
    <property type="match status" value="1"/>
</dbReference>
<evidence type="ECO:0000313" key="7">
    <source>
        <dbReference type="EMBL" id="MFD1362789.1"/>
    </source>
</evidence>
<dbReference type="InterPro" id="IPR050090">
    <property type="entry name" value="Tyrosine_recombinase_XerCD"/>
</dbReference>
<dbReference type="RefSeq" id="WP_382401680.1">
    <property type="nucleotide sequence ID" value="NZ_JBHTNH010000028.1"/>
</dbReference>
<evidence type="ECO:0000256" key="4">
    <source>
        <dbReference type="PROSITE-ProRule" id="PRU01248"/>
    </source>
</evidence>
<gene>
    <name evidence="7" type="ORF">ACFQ4A_14100</name>
</gene>
<sequence>MTNSNLILIDGGEKKQNFVTLSQKKELQTKLLSSWELQRKAVGYTDHTITLGLRNVNEFLTLINKFIWEIDSEDIELFYEDLVGRNLAHSTRRAYQSNISTFLEYLRSRKSIEIYNTIGVRVPDVFDQFNKFFHRKDDNDVRVAPPKKDVLHLFFDSLKEGMRKNRKYSTVARDYVFFKLLGMVGLRIFELTMINVNDVRFDLGTSGIGKLHVRYGKGSRGTGYKPRWVPLLNDADVLMKWYLENVYPLFLEGEHDSRALFLSESGRRITRDAMRGNLRRRQEEIGIPTESMLSAHQLRHAFATDLAESGVDILTLSKLLGHSSIATTAGYLDASSDFVEKRIRIAQKKWKASLEDLEGDLEDEY</sequence>
<proteinExistence type="inferred from homology"/>
<dbReference type="Gene3D" id="1.10.150.130">
    <property type="match status" value="1"/>
</dbReference>
<protein>
    <submittedName>
        <fullName evidence="7">Tyrosine-type recombinase/integrase</fullName>
    </submittedName>
</protein>
<organism evidence="7 8">
    <name type="scientific">Lentibacillus salinarum</name>
    <dbReference type="NCBI Taxonomy" id="446820"/>
    <lineage>
        <taxon>Bacteria</taxon>
        <taxon>Bacillati</taxon>
        <taxon>Bacillota</taxon>
        <taxon>Bacilli</taxon>
        <taxon>Bacillales</taxon>
        <taxon>Bacillaceae</taxon>
        <taxon>Lentibacillus</taxon>
    </lineage>
</organism>
<dbReference type="PROSITE" id="PS51900">
    <property type="entry name" value="CB"/>
    <property type="match status" value="1"/>
</dbReference>
<dbReference type="InterPro" id="IPR044068">
    <property type="entry name" value="CB"/>
</dbReference>
<dbReference type="EMBL" id="JBHTNH010000028">
    <property type="protein sequence ID" value="MFD1362789.1"/>
    <property type="molecule type" value="Genomic_DNA"/>
</dbReference>
<dbReference type="PROSITE" id="PS51898">
    <property type="entry name" value="TYR_RECOMBINASE"/>
    <property type="match status" value="1"/>
</dbReference>
<feature type="domain" description="Tyr recombinase" evidence="5">
    <location>
        <begin position="148"/>
        <end position="344"/>
    </location>
</feature>
<dbReference type="CDD" id="cd00397">
    <property type="entry name" value="DNA_BRE_C"/>
    <property type="match status" value="1"/>
</dbReference>
<keyword evidence="2 4" id="KW-0238">DNA-binding</keyword>
<feature type="domain" description="Core-binding (CB)" evidence="6">
    <location>
        <begin position="22"/>
        <end position="107"/>
    </location>
</feature>
<evidence type="ECO:0000256" key="2">
    <source>
        <dbReference type="ARBA" id="ARBA00023125"/>
    </source>
</evidence>
<dbReference type="Gene3D" id="1.10.443.10">
    <property type="entry name" value="Intergrase catalytic core"/>
    <property type="match status" value="1"/>
</dbReference>
<evidence type="ECO:0000259" key="6">
    <source>
        <dbReference type="PROSITE" id="PS51900"/>
    </source>
</evidence>
<evidence type="ECO:0000259" key="5">
    <source>
        <dbReference type="PROSITE" id="PS51898"/>
    </source>
</evidence>
<dbReference type="InterPro" id="IPR010998">
    <property type="entry name" value="Integrase_recombinase_N"/>
</dbReference>
<dbReference type="SUPFAM" id="SSF56349">
    <property type="entry name" value="DNA breaking-rejoining enzymes"/>
    <property type="match status" value="1"/>
</dbReference>
<keyword evidence="3" id="KW-0233">DNA recombination</keyword>
<dbReference type="InterPro" id="IPR013762">
    <property type="entry name" value="Integrase-like_cat_sf"/>
</dbReference>
<dbReference type="InterPro" id="IPR002104">
    <property type="entry name" value="Integrase_catalytic"/>
</dbReference>
<comment type="similarity">
    <text evidence="1">Belongs to the 'phage' integrase family.</text>
</comment>
<reference evidence="8" key="1">
    <citation type="journal article" date="2019" name="Int. J. Syst. Evol. Microbiol.">
        <title>The Global Catalogue of Microorganisms (GCM) 10K type strain sequencing project: providing services to taxonomists for standard genome sequencing and annotation.</title>
        <authorList>
            <consortium name="The Broad Institute Genomics Platform"/>
            <consortium name="The Broad Institute Genome Sequencing Center for Infectious Disease"/>
            <person name="Wu L."/>
            <person name="Ma J."/>
        </authorList>
    </citation>
    <scope>NUCLEOTIDE SEQUENCE [LARGE SCALE GENOMIC DNA]</scope>
    <source>
        <strain evidence="8">CCUG 54822</strain>
    </source>
</reference>
<evidence type="ECO:0000256" key="1">
    <source>
        <dbReference type="ARBA" id="ARBA00008857"/>
    </source>
</evidence>
<dbReference type="PANTHER" id="PTHR30349:SF41">
    <property type="entry name" value="INTEGRASE_RECOMBINASE PROTEIN MJ0367-RELATED"/>
    <property type="match status" value="1"/>
</dbReference>
<name>A0ABW3ZX25_9BACI</name>
<dbReference type="Pfam" id="PF00589">
    <property type="entry name" value="Phage_integrase"/>
    <property type="match status" value="1"/>
</dbReference>
<evidence type="ECO:0000256" key="3">
    <source>
        <dbReference type="ARBA" id="ARBA00023172"/>
    </source>
</evidence>